<feature type="region of interest" description="Disordered" evidence="5">
    <location>
        <begin position="206"/>
        <end position="228"/>
    </location>
</feature>
<evidence type="ECO:0000256" key="5">
    <source>
        <dbReference type="SAM" id="MobiDB-lite"/>
    </source>
</evidence>
<name>A0A2K1KGP4_PHYPA</name>
<dbReference type="InterPro" id="IPR008540">
    <property type="entry name" value="BES1_N"/>
</dbReference>
<evidence type="ECO:0000256" key="1">
    <source>
        <dbReference type="ARBA" id="ARBA00005909"/>
    </source>
</evidence>
<dbReference type="InterPro" id="IPR033264">
    <property type="entry name" value="BZR"/>
</dbReference>
<dbReference type="Proteomes" id="UP000006727">
    <property type="component" value="Chromosome 6"/>
</dbReference>
<evidence type="ECO:0000313" key="8">
    <source>
        <dbReference type="EnsemblPlants" id="Pp3c6_22390V3.1"/>
    </source>
</evidence>
<dbReference type="GO" id="GO:0006351">
    <property type="term" value="P:DNA-templated transcription"/>
    <property type="evidence" value="ECO:0007669"/>
    <property type="project" value="InterPro"/>
</dbReference>
<evidence type="ECO:0000313" key="9">
    <source>
        <dbReference type="Proteomes" id="UP000006727"/>
    </source>
</evidence>
<gene>
    <name evidence="8" type="primary">LOC112283296</name>
    <name evidence="7" type="ORF">PHYPA_009331</name>
</gene>
<feature type="compositionally biased region" description="Polar residues" evidence="5">
    <location>
        <begin position="119"/>
        <end position="134"/>
    </location>
</feature>
<dbReference type="EMBL" id="ABEU02000006">
    <property type="protein sequence ID" value="PNR52956.1"/>
    <property type="molecule type" value="Genomic_DNA"/>
</dbReference>
<keyword evidence="2" id="KW-0805">Transcription regulation</keyword>
<comment type="similarity">
    <text evidence="1">Belongs to the BZR/LAT61 family.</text>
</comment>
<sequence length="509" mass="55832">MQVGDRSFEQGESSEVRKCTVRGCIKSTSGPWIVRRPPGKGQSTAPAVLRMPSARERENNKRRERRRRAIAAKIFAGLRAHGNYCLPKHADHNEVLKALCQEAGWQVEEDGTIFRKGSQPPSREVTTAHNTPEGTPSYERSFKSDTSPSTSCSQAGQTSDEPTCTARSGGAEVRHLGRISVDSQFEDKRQRCDPLSNFKTVVAFPSAVQARNPNPNSRDPKNRAGPKSVAGFLLPEQTVRLHHVGNLNDPPVPGAEDIAEVCTALAVKNEWETTQGTAGVLYSGGQTVGQTYIVSCASEKDTSGHDRFSHDPLVADMMDCVDLGQQLECGRRKRFLEHQSKQLEYDQLNPYLNVHMNGDSSVVSQVQRQTQDPDPGKHYTLFPEAADLLNQSQREQGDQYSCITHEMVDVTGQAYKSLKDGLCLWSGRDGASVSTGSTRLSLHPAAAAASTTASNRGGASIISLQHKKVDADEDIVKDIADDLTLTLCTSYMALLFCMHLNSRWSIQHE</sequence>
<protein>
    <recommendedName>
        <fullName evidence="6">BES1/BZR1 plant transcription factor N-terminal domain-containing protein</fullName>
    </recommendedName>
</protein>
<organism evidence="7">
    <name type="scientific">Physcomitrium patens</name>
    <name type="common">Spreading-leaved earth moss</name>
    <name type="synonym">Physcomitrella patens</name>
    <dbReference type="NCBI Taxonomy" id="3218"/>
    <lineage>
        <taxon>Eukaryota</taxon>
        <taxon>Viridiplantae</taxon>
        <taxon>Streptophyta</taxon>
        <taxon>Embryophyta</taxon>
        <taxon>Bryophyta</taxon>
        <taxon>Bryophytina</taxon>
        <taxon>Bryopsida</taxon>
        <taxon>Funariidae</taxon>
        <taxon>Funariales</taxon>
        <taxon>Funariaceae</taxon>
        <taxon>Physcomitrium</taxon>
    </lineage>
</organism>
<dbReference type="GO" id="GO:0003700">
    <property type="term" value="F:DNA-binding transcription factor activity"/>
    <property type="evidence" value="ECO:0007669"/>
    <property type="project" value="InterPro"/>
</dbReference>
<dbReference type="GO" id="GO:0009742">
    <property type="term" value="P:brassinosteroid mediated signaling pathway"/>
    <property type="evidence" value="ECO:0007669"/>
    <property type="project" value="InterPro"/>
</dbReference>
<keyword evidence="9" id="KW-1185">Reference proteome</keyword>
<feature type="region of interest" description="Disordered" evidence="5">
    <location>
        <begin position="113"/>
        <end position="169"/>
    </location>
</feature>
<keyword evidence="4" id="KW-0804">Transcription</keyword>
<dbReference type="PaxDb" id="3218-PP1S103_145V6.1"/>
<dbReference type="Gramene" id="Pp3c6_22390V3.1">
    <property type="protein sequence ID" value="Pp3c6_22390V3.1"/>
    <property type="gene ID" value="Pp3c6_22390"/>
</dbReference>
<evidence type="ECO:0000256" key="2">
    <source>
        <dbReference type="ARBA" id="ARBA00023015"/>
    </source>
</evidence>
<evidence type="ECO:0000313" key="7">
    <source>
        <dbReference type="EMBL" id="PNR52956.1"/>
    </source>
</evidence>
<proteinExistence type="inferred from homology"/>
<evidence type="ECO:0000256" key="3">
    <source>
        <dbReference type="ARBA" id="ARBA00023125"/>
    </source>
</evidence>
<dbReference type="AlphaFoldDB" id="A0A2K1KGP4"/>
<feature type="domain" description="BES1/BZR1 plant transcription factor N-terminal" evidence="6">
    <location>
        <begin position="50"/>
        <end position="159"/>
    </location>
</feature>
<reference evidence="7 9" key="2">
    <citation type="journal article" date="2018" name="Plant J.">
        <title>The Physcomitrella patens chromosome-scale assembly reveals moss genome structure and evolution.</title>
        <authorList>
            <person name="Lang D."/>
            <person name="Ullrich K.K."/>
            <person name="Murat F."/>
            <person name="Fuchs J."/>
            <person name="Jenkins J."/>
            <person name="Haas F.B."/>
            <person name="Piednoel M."/>
            <person name="Gundlach H."/>
            <person name="Van Bel M."/>
            <person name="Meyberg R."/>
            <person name="Vives C."/>
            <person name="Morata J."/>
            <person name="Symeonidi A."/>
            <person name="Hiss M."/>
            <person name="Muchero W."/>
            <person name="Kamisugi Y."/>
            <person name="Saleh O."/>
            <person name="Blanc G."/>
            <person name="Decker E.L."/>
            <person name="van Gessel N."/>
            <person name="Grimwood J."/>
            <person name="Hayes R.D."/>
            <person name="Graham S.W."/>
            <person name="Gunter L.E."/>
            <person name="McDaniel S.F."/>
            <person name="Hoernstein S.N.W."/>
            <person name="Larsson A."/>
            <person name="Li F.W."/>
            <person name="Perroud P.F."/>
            <person name="Phillips J."/>
            <person name="Ranjan P."/>
            <person name="Rokshar D.S."/>
            <person name="Rothfels C.J."/>
            <person name="Schneider L."/>
            <person name="Shu S."/>
            <person name="Stevenson D.W."/>
            <person name="Thummler F."/>
            <person name="Tillich M."/>
            <person name="Villarreal Aguilar J.C."/>
            <person name="Widiez T."/>
            <person name="Wong G.K."/>
            <person name="Wymore A."/>
            <person name="Zhang Y."/>
            <person name="Zimmer A.D."/>
            <person name="Quatrano R.S."/>
            <person name="Mayer K.F.X."/>
            <person name="Goodstein D."/>
            <person name="Casacuberta J.M."/>
            <person name="Vandepoele K."/>
            <person name="Reski R."/>
            <person name="Cuming A.C."/>
            <person name="Tuskan G.A."/>
            <person name="Maumus F."/>
            <person name="Salse J."/>
            <person name="Schmutz J."/>
            <person name="Rensing S.A."/>
        </authorList>
    </citation>
    <scope>NUCLEOTIDE SEQUENCE [LARGE SCALE GENOMIC DNA]</scope>
    <source>
        <strain evidence="8 9">cv. Gransden 2004</strain>
    </source>
</reference>
<reference evidence="8" key="3">
    <citation type="submission" date="2020-12" db="UniProtKB">
        <authorList>
            <consortium name="EnsemblPlants"/>
        </authorList>
    </citation>
    <scope>IDENTIFICATION</scope>
</reference>
<feature type="compositionally biased region" description="Polar residues" evidence="5">
    <location>
        <begin position="144"/>
        <end position="166"/>
    </location>
</feature>
<dbReference type="KEGG" id="ppp:112283296"/>
<dbReference type="Pfam" id="PF05687">
    <property type="entry name" value="BES1_N"/>
    <property type="match status" value="1"/>
</dbReference>
<dbReference type="PANTHER" id="PTHR31506">
    <property type="entry name" value="BES1/BZR1 HOMOLOG PROTEIN 3-RELATED"/>
    <property type="match status" value="1"/>
</dbReference>
<accession>A0A2K1KGP4</accession>
<keyword evidence="3" id="KW-0238">DNA-binding</keyword>
<reference evidence="7 9" key="1">
    <citation type="journal article" date="2008" name="Science">
        <title>The Physcomitrella genome reveals evolutionary insights into the conquest of land by plants.</title>
        <authorList>
            <person name="Rensing S."/>
            <person name="Lang D."/>
            <person name="Zimmer A."/>
            <person name="Terry A."/>
            <person name="Salamov A."/>
            <person name="Shapiro H."/>
            <person name="Nishiyama T."/>
            <person name="Perroud P.-F."/>
            <person name="Lindquist E."/>
            <person name="Kamisugi Y."/>
            <person name="Tanahashi T."/>
            <person name="Sakakibara K."/>
            <person name="Fujita T."/>
            <person name="Oishi K."/>
            <person name="Shin-I T."/>
            <person name="Kuroki Y."/>
            <person name="Toyoda A."/>
            <person name="Suzuki Y."/>
            <person name="Hashimoto A."/>
            <person name="Yamaguchi K."/>
            <person name="Sugano A."/>
            <person name="Kohara Y."/>
            <person name="Fujiyama A."/>
            <person name="Anterola A."/>
            <person name="Aoki S."/>
            <person name="Ashton N."/>
            <person name="Barbazuk W.B."/>
            <person name="Barker E."/>
            <person name="Bennetzen J."/>
            <person name="Bezanilla M."/>
            <person name="Blankenship R."/>
            <person name="Cho S.H."/>
            <person name="Dutcher S."/>
            <person name="Estelle M."/>
            <person name="Fawcett J.A."/>
            <person name="Gundlach H."/>
            <person name="Hanada K."/>
            <person name="Heyl A."/>
            <person name="Hicks K.A."/>
            <person name="Hugh J."/>
            <person name="Lohr M."/>
            <person name="Mayer K."/>
            <person name="Melkozernov A."/>
            <person name="Murata T."/>
            <person name="Nelson D."/>
            <person name="Pils B."/>
            <person name="Prigge M."/>
            <person name="Reiss B."/>
            <person name="Renner T."/>
            <person name="Rombauts S."/>
            <person name="Rushton P."/>
            <person name="Sanderfoot A."/>
            <person name="Schween G."/>
            <person name="Shiu S.-H."/>
            <person name="Stueber K."/>
            <person name="Theodoulou F.L."/>
            <person name="Tu H."/>
            <person name="Van de Peer Y."/>
            <person name="Verrier P.J."/>
            <person name="Waters E."/>
            <person name="Wood A."/>
            <person name="Yang L."/>
            <person name="Cove D."/>
            <person name="Cuming A."/>
            <person name="Hasebe M."/>
            <person name="Lucas S."/>
            <person name="Mishler D.B."/>
            <person name="Reski R."/>
            <person name="Grigoriev I."/>
            <person name="Quatrano R.S."/>
            <person name="Boore J.L."/>
        </authorList>
    </citation>
    <scope>NUCLEOTIDE SEQUENCE [LARGE SCALE GENOMIC DNA]</scope>
    <source>
        <strain evidence="8 9">cv. Gransden 2004</strain>
    </source>
</reference>
<dbReference type="OrthoDB" id="1907033at2759"/>
<dbReference type="EnsemblPlants" id="Pp3c6_22390V3.1">
    <property type="protein sequence ID" value="Pp3c6_22390V3.1"/>
    <property type="gene ID" value="Pp3c6_22390"/>
</dbReference>
<dbReference type="PANTHER" id="PTHR31506:SF21">
    <property type="entry name" value="PROTEIN BZR1 HOMOLOG"/>
    <property type="match status" value="1"/>
</dbReference>
<evidence type="ECO:0000256" key="4">
    <source>
        <dbReference type="ARBA" id="ARBA00023163"/>
    </source>
</evidence>
<dbReference type="GO" id="GO:0003677">
    <property type="term" value="F:DNA binding"/>
    <property type="evidence" value="ECO:0007669"/>
    <property type="project" value="UniProtKB-KW"/>
</dbReference>
<evidence type="ECO:0000259" key="6">
    <source>
        <dbReference type="Pfam" id="PF05687"/>
    </source>
</evidence>